<keyword evidence="3" id="KW-1185">Reference proteome</keyword>
<feature type="region of interest" description="Disordered" evidence="1">
    <location>
        <begin position="186"/>
        <end position="215"/>
    </location>
</feature>
<accession>E6ZSS0</accession>
<dbReference type="OrthoDB" id="2542959at2759"/>
<sequence>MAKVTDPALILPISDINLSRDENRKLRVAGHVTAVSPSNASLIVLTDPFPSSSSGCGSILVDLNLCTDQSGDRGESGAGWSKKHPQQVPPDLKAAVMVIGHLTRRSQPVDVGFLRNPEKADWSQVQVRSAVPIKGGATPNRFFVLEALLVRALDHTFDLGLWNRAARVRSEHQWRMYRLEVDQQQQQQKQEEEASRTAPAAVVDRKGKRKAIVID</sequence>
<proteinExistence type="predicted"/>
<protein>
    <submittedName>
        <fullName evidence="2">Uncharacterized protein</fullName>
    </submittedName>
</protein>
<dbReference type="Proteomes" id="UP000008867">
    <property type="component" value="Chromosome 2"/>
</dbReference>
<dbReference type="VEuPathDB" id="FungiDB:sr12174"/>
<organism evidence="2 3">
    <name type="scientific">Sporisorium reilianum (strain SRZ2)</name>
    <name type="common">Maize head smut fungus</name>
    <dbReference type="NCBI Taxonomy" id="999809"/>
    <lineage>
        <taxon>Eukaryota</taxon>
        <taxon>Fungi</taxon>
        <taxon>Dikarya</taxon>
        <taxon>Basidiomycota</taxon>
        <taxon>Ustilaginomycotina</taxon>
        <taxon>Ustilaginomycetes</taxon>
        <taxon>Ustilaginales</taxon>
        <taxon>Ustilaginaceae</taxon>
        <taxon>Sporisorium</taxon>
    </lineage>
</organism>
<dbReference type="eggNOG" id="ENOG502TG37">
    <property type="taxonomic scope" value="Eukaryota"/>
</dbReference>
<dbReference type="EMBL" id="FQ311441">
    <property type="protein sequence ID" value="CBQ70277.1"/>
    <property type="molecule type" value="Genomic_DNA"/>
</dbReference>
<feature type="compositionally biased region" description="Basic residues" evidence="1">
    <location>
        <begin position="206"/>
        <end position="215"/>
    </location>
</feature>
<gene>
    <name evidence="2" type="ORF">sr12174</name>
</gene>
<reference evidence="2 3" key="1">
    <citation type="journal article" date="2010" name="Science">
        <title>Pathogenicity determinants in smut fungi revealed by genome comparison.</title>
        <authorList>
            <person name="Schirawski J."/>
            <person name="Mannhaupt G."/>
            <person name="Muench K."/>
            <person name="Brefort T."/>
            <person name="Schipper K."/>
            <person name="Doehlemann G."/>
            <person name="Di Stasio M."/>
            <person name="Roessel N."/>
            <person name="Mendoza-Mendoza A."/>
            <person name="Pester D."/>
            <person name="Mueller O."/>
            <person name="Winterberg B."/>
            <person name="Meyer E."/>
            <person name="Ghareeb H."/>
            <person name="Wollenberg T."/>
            <person name="Muensterkoetter M."/>
            <person name="Wong P."/>
            <person name="Walter M."/>
            <person name="Stukenbrock E."/>
            <person name="Gueldener U."/>
            <person name="Kahmann R."/>
        </authorList>
    </citation>
    <scope>NUCLEOTIDE SEQUENCE [LARGE SCALE GENOMIC DNA]</scope>
    <source>
        <strain evidence="3">SRZ2</strain>
    </source>
</reference>
<evidence type="ECO:0000313" key="3">
    <source>
        <dbReference type="Proteomes" id="UP000008867"/>
    </source>
</evidence>
<dbReference type="HOGENOM" id="CLU_1483065_0_0_1"/>
<name>E6ZSS0_SPORE</name>
<evidence type="ECO:0000256" key="1">
    <source>
        <dbReference type="SAM" id="MobiDB-lite"/>
    </source>
</evidence>
<dbReference type="AlphaFoldDB" id="E6ZSS0"/>
<evidence type="ECO:0000313" key="2">
    <source>
        <dbReference type="EMBL" id="CBQ70277.1"/>
    </source>
</evidence>